<protein>
    <submittedName>
        <fullName evidence="1">Uncharacterized protein</fullName>
    </submittedName>
</protein>
<reference evidence="1 2" key="1">
    <citation type="submission" date="2015-09" db="EMBL/GenBank/DDBJ databases">
        <title>Draft genome of the parasitic nematode Teladorsagia circumcincta isolate WARC Sus (inbred).</title>
        <authorList>
            <person name="Mitreva M."/>
        </authorList>
    </citation>
    <scope>NUCLEOTIDE SEQUENCE [LARGE SCALE GENOMIC DNA]</scope>
    <source>
        <strain evidence="1 2">S</strain>
    </source>
</reference>
<accession>A0A2G9U0G0</accession>
<dbReference type="InterPro" id="IPR012877">
    <property type="entry name" value="Dhs-27"/>
</dbReference>
<feature type="non-terminal residue" evidence="1">
    <location>
        <position position="54"/>
    </location>
</feature>
<name>A0A2G9U0G0_TELCI</name>
<evidence type="ECO:0000313" key="2">
    <source>
        <dbReference type="Proteomes" id="UP000230423"/>
    </source>
</evidence>
<organism evidence="1 2">
    <name type="scientific">Teladorsagia circumcincta</name>
    <name type="common">Brown stomach worm</name>
    <name type="synonym">Ostertagia circumcincta</name>
    <dbReference type="NCBI Taxonomy" id="45464"/>
    <lineage>
        <taxon>Eukaryota</taxon>
        <taxon>Metazoa</taxon>
        <taxon>Ecdysozoa</taxon>
        <taxon>Nematoda</taxon>
        <taxon>Chromadorea</taxon>
        <taxon>Rhabditida</taxon>
        <taxon>Rhabditina</taxon>
        <taxon>Rhabditomorpha</taxon>
        <taxon>Strongyloidea</taxon>
        <taxon>Trichostrongylidae</taxon>
        <taxon>Teladorsagia</taxon>
    </lineage>
</organism>
<gene>
    <name evidence="1" type="ORF">TELCIR_14758</name>
</gene>
<dbReference type="EMBL" id="KZ350690">
    <property type="protein sequence ID" value="PIO63638.1"/>
    <property type="molecule type" value="Genomic_DNA"/>
</dbReference>
<evidence type="ECO:0000313" key="1">
    <source>
        <dbReference type="EMBL" id="PIO63638.1"/>
    </source>
</evidence>
<keyword evidence="2" id="KW-1185">Reference proteome</keyword>
<dbReference type="Pfam" id="PF07914">
    <property type="entry name" value="DUF1679"/>
    <property type="match status" value="1"/>
</dbReference>
<dbReference type="AlphaFoldDB" id="A0A2G9U0G0"/>
<dbReference type="OrthoDB" id="5862692at2759"/>
<proteinExistence type="predicted"/>
<dbReference type="Proteomes" id="UP000230423">
    <property type="component" value="Unassembled WGS sequence"/>
</dbReference>
<sequence length="54" mass="6427">MKLPEGKVRIPKIYYMKLFTEWNPVKGYIIMEYLENLKAVHAFENVAPKDLKEV</sequence>